<dbReference type="RefSeq" id="WP_270077246.1">
    <property type="nucleotide sequence ID" value="NZ_CP115174.1"/>
</dbReference>
<organism evidence="1 2">
    <name type="scientific">Sphingomonas abietis</name>
    <dbReference type="NCBI Taxonomy" id="3012344"/>
    <lineage>
        <taxon>Bacteria</taxon>
        <taxon>Pseudomonadati</taxon>
        <taxon>Pseudomonadota</taxon>
        <taxon>Alphaproteobacteria</taxon>
        <taxon>Sphingomonadales</taxon>
        <taxon>Sphingomonadaceae</taxon>
        <taxon>Sphingomonas</taxon>
    </lineage>
</organism>
<accession>A0ABY7NRL6</accession>
<sequence>MNRAAIAALGAFVLLAGCGKRPVLRPADGKALPPKALTASAQPGVAALLSLPAQAKPTRDDELVIKSQPLAPDRFDLPPPG</sequence>
<evidence type="ECO:0008006" key="3">
    <source>
        <dbReference type="Google" id="ProtNLM"/>
    </source>
</evidence>
<reference evidence="1 2" key="1">
    <citation type="submission" date="2022-12" db="EMBL/GenBank/DDBJ databases">
        <title>Sphingomonas abieness sp. nov., an endophytic bacterium isolated from Abies koreana.</title>
        <authorList>
            <person name="Jiang L."/>
            <person name="Lee J."/>
        </authorList>
    </citation>
    <scope>NUCLEOTIDE SEQUENCE [LARGE SCALE GENOMIC DNA]</scope>
    <source>
        <strain evidence="2">PAMB 00755</strain>
    </source>
</reference>
<dbReference type="Proteomes" id="UP001210865">
    <property type="component" value="Chromosome"/>
</dbReference>
<dbReference type="PROSITE" id="PS51257">
    <property type="entry name" value="PROKAR_LIPOPROTEIN"/>
    <property type="match status" value="1"/>
</dbReference>
<keyword evidence="2" id="KW-1185">Reference proteome</keyword>
<evidence type="ECO:0000313" key="1">
    <source>
        <dbReference type="EMBL" id="WBO22604.1"/>
    </source>
</evidence>
<gene>
    <name evidence="1" type="ORF">PBT88_00145</name>
</gene>
<protein>
    <recommendedName>
        <fullName evidence="3">DUF3035 domain-containing protein</fullName>
    </recommendedName>
</protein>
<dbReference type="EMBL" id="CP115174">
    <property type="protein sequence ID" value="WBO22604.1"/>
    <property type="molecule type" value="Genomic_DNA"/>
</dbReference>
<proteinExistence type="predicted"/>
<evidence type="ECO:0000313" key="2">
    <source>
        <dbReference type="Proteomes" id="UP001210865"/>
    </source>
</evidence>
<name>A0ABY7NRL6_9SPHN</name>